<feature type="region of interest" description="Disordered" evidence="8">
    <location>
        <begin position="1264"/>
        <end position="1375"/>
    </location>
</feature>
<keyword evidence="6" id="KW-0325">Glycoprotein</keyword>
<reference evidence="12" key="3">
    <citation type="submission" date="2025-08" db="UniProtKB">
        <authorList>
            <consortium name="Ensembl"/>
        </authorList>
    </citation>
    <scope>IDENTIFICATION</scope>
</reference>
<dbReference type="Bgee" id="ENSAMXG00000000273">
    <property type="expression patterns" value="Expressed in olfactory epithelium and 7 other cell types or tissues"/>
</dbReference>
<feature type="chain" id="PRO_5017323556" evidence="9">
    <location>
        <begin position="25"/>
        <end position="1700"/>
    </location>
</feature>
<feature type="region of interest" description="Disordered" evidence="8">
    <location>
        <begin position="688"/>
        <end position="709"/>
    </location>
</feature>
<feature type="compositionally biased region" description="Low complexity" evidence="8">
    <location>
        <begin position="1566"/>
        <end position="1578"/>
    </location>
</feature>
<feature type="compositionally biased region" description="Polar residues" evidence="8">
    <location>
        <begin position="1315"/>
        <end position="1326"/>
    </location>
</feature>
<evidence type="ECO:0000259" key="11">
    <source>
        <dbReference type="PROSITE" id="PS50853"/>
    </source>
</evidence>
<feature type="region of interest" description="Disordered" evidence="8">
    <location>
        <begin position="750"/>
        <end position="859"/>
    </location>
</feature>
<keyword evidence="4" id="KW-0472">Membrane</keyword>
<dbReference type="PANTHER" id="PTHR44170:SF48">
    <property type="entry name" value="PROTEIN TURTLE HOMOLOG A"/>
    <property type="match status" value="1"/>
</dbReference>
<keyword evidence="7" id="KW-0393">Immunoglobulin domain</keyword>
<dbReference type="Pfam" id="PF00041">
    <property type="entry name" value="fn3"/>
    <property type="match status" value="2"/>
</dbReference>
<dbReference type="CDD" id="cd00063">
    <property type="entry name" value="FN3"/>
    <property type="match status" value="2"/>
</dbReference>
<dbReference type="GeneTree" id="ENSGT00940000165064"/>
<feature type="domain" description="Ig-like" evidence="10">
    <location>
        <begin position="321"/>
        <end position="412"/>
    </location>
</feature>
<evidence type="ECO:0000313" key="13">
    <source>
        <dbReference type="Proteomes" id="UP000018467"/>
    </source>
</evidence>
<feature type="region of interest" description="Disordered" evidence="8">
    <location>
        <begin position="1397"/>
        <end position="1416"/>
    </location>
</feature>
<feature type="domain" description="Ig-like" evidence="10">
    <location>
        <begin position="225"/>
        <end position="317"/>
    </location>
</feature>
<dbReference type="InterPro" id="IPR003599">
    <property type="entry name" value="Ig_sub"/>
</dbReference>
<sequence length="1700" mass="187022">MALKGLLPALILTAEVYLLGVAGGRGPSVLGKLGGSALLKCSLAPPAEGSSGSLHVVEWVRQGYDIPVLIKFGSYAPRVHPNYEGRVSLSGGTALRVEGLVMEDEGWYECRILLLDKPSDETRNGSWTLLSVTAPPVFSETPSPVTEAYLGRSITLKCVARGNPPPTIRWYKDGILLKQTDTVKVVNGSLSVGKVSRQTAGQYQCQASNSEGNATQTTKLRVRGPPVILIPPKDTILNMSQDALLQCQAEADPPNMTYVWTRDGENVYHIESLKSRVKVMVDGTLLISGLIPKDSGNYTCMPTNGLPAPPTASARLTVQHPALVIQMPEETFLPTGMRAVISCPLAAEPPLLRVDWTKDGQELDMGAYPGWTLTSEGSIIIATANDDAAGVYTCTPYNSYGTMGQSEPTTVILQDPPSLSEPPRPEYRQEVGRTLLIPCQAEGDPPPKVTWTKMGSSFARPQFSVSVNGSLVLQTLSKEHYGRWECSVSNRVATVTASTTVSVLGTSPHTVSSVSVEVGVNQANVSWEPGFDGGFTQTFTIWLKCTCSAGDQQEWQSVPGPSSGTSLLVDGLLPSTEYQFSVLAQNRLGSGPFSEISAARTLDALPVESRLQPPTLLSFNRSAEGVYLWWAAPSTPEPPIDSFILQSRLEAGQWLNLDEDIGVNQSEMLVLGLQKNSNYELRLLSRRGHQLSPPSRSINVSTSDSDPTSSRLLEFVPQPLLAGVMGGMGFLCLALLLALATVCVIGHRRSQRRRKMMEDLPPDMCKSTSMKAGSIPDSPDSILKQKLLPPRPLSGSASFSSSDHSSLGRSSRSEYHSQRQQLLPRDPPRSSHNSIPESHLHISSNSPTSPVEFIHRGPDGRFVVEPHDELCNSAPARHAIPRQDLQGHSSSGPEGATIRKSQSLCYRDERRHPPFVLSVDMPACGSDIFPPSRGQAMTKHLSLRGYSCQEEELAIGMPQDQSSLSSEGSSSVLYPESANCFGKMSLNRESTRSTASTLVLQMEHEREQGNLSRCLRLAQEREELERELRKYNSLNRDTPVKYSKKGGSLRVERRRVDPEEEEEQEAGQVWTSRGSLGMGSLHRKVLSTRGNSLPTASRGPGPGISRAASCIPWEARPPMIPIMSSNNMATIGFEHQRADSESLEHCHFSQMSNHPMSYHQRSKSLERREHQKSQTIDRRRRRRTLMEGHLDALDSEHGNPTSEGPYSYYTADSSPRIPGTYSLHNQHLIVPNMNQSIDKQQERNAERLIGNVQVDCADSCVEMSVDEPEEEEARTSLSVSRSTIDHSHDMLDYQRPSLHHLERRSRAEREAGSRTIQRNSSRTLQRNQRRDLEQLSSQSSRTLPSNRPPHYKALSVGSQRENHHKSTPSLDGKQYNKQQFLTPDAWIDSLSLSQNSSLSLHTSSPSYPTHPNSEEVQDHQIRQIFPNQGNNSLVNSEIELQNSPVLRLQRFSPEESPDDSFFPDSQQHVISERHSPTTLPIVEDSNWSLSHHCHSLPEQASQRHVEQEEEEEEEKEKEEEEEDNRPEVDVEIQGYPSIPEPEGSCRSYASQSSGRGSLDHPSSRQSLSLSPPLTSSPETTEESDRDDAAPRGTVLKECPRRDSVDESYEWDSHYASTLPADAKASAGRGGSQKSGVLSEGTLDDSRLHLKPQMKGLFPSAGLMGAVPVSVAPSCEESDLARDILHGSTCFPDPEQDGVLF</sequence>
<feature type="region of interest" description="Disordered" evidence="8">
    <location>
        <begin position="1037"/>
        <end position="1069"/>
    </location>
</feature>
<dbReference type="FunFam" id="2.60.40.10:FF:000323">
    <property type="entry name" value="Immunoglobulin superfamily member 9B"/>
    <property type="match status" value="1"/>
</dbReference>
<keyword evidence="3" id="KW-0677">Repeat</keyword>
<keyword evidence="5" id="KW-1015">Disulfide bond</keyword>
<feature type="compositionally biased region" description="Basic and acidic residues" evidence="8">
    <location>
        <begin position="1283"/>
        <end position="1292"/>
    </location>
</feature>
<dbReference type="GO" id="GO:0098609">
    <property type="term" value="P:cell-cell adhesion"/>
    <property type="evidence" value="ECO:0007669"/>
    <property type="project" value="TreeGrafter"/>
</dbReference>
<dbReference type="FunFam" id="2.60.40.10:FF:000005">
    <property type="entry name" value="Neuronal cell adhesion molecule"/>
    <property type="match status" value="1"/>
</dbReference>
<feature type="signal peptide" evidence="9">
    <location>
        <begin position="1"/>
        <end position="24"/>
    </location>
</feature>
<dbReference type="InterPro" id="IPR013106">
    <property type="entry name" value="Ig_V-set"/>
</dbReference>
<evidence type="ECO:0000313" key="12">
    <source>
        <dbReference type="Ensembl" id="ENSAMXP00000000286.2"/>
    </source>
</evidence>
<dbReference type="PROSITE" id="PS50835">
    <property type="entry name" value="IG_LIKE"/>
    <property type="match status" value="5"/>
</dbReference>
<dbReference type="Ensembl" id="ENSAMXT00000000286.2">
    <property type="protein sequence ID" value="ENSAMXP00000000286.2"/>
    <property type="gene ID" value="ENSAMXG00000000273.2"/>
</dbReference>
<evidence type="ECO:0000256" key="5">
    <source>
        <dbReference type="ARBA" id="ARBA00023157"/>
    </source>
</evidence>
<dbReference type="Pfam" id="PF07686">
    <property type="entry name" value="V-set"/>
    <property type="match status" value="1"/>
</dbReference>
<reference evidence="12" key="4">
    <citation type="submission" date="2025-09" db="UniProtKB">
        <authorList>
            <consortium name="Ensembl"/>
        </authorList>
    </citation>
    <scope>IDENTIFICATION</scope>
</reference>
<dbReference type="SUPFAM" id="SSF48726">
    <property type="entry name" value="Immunoglobulin"/>
    <property type="match status" value="5"/>
</dbReference>
<dbReference type="InterPro" id="IPR013098">
    <property type="entry name" value="Ig_I-set"/>
</dbReference>
<dbReference type="SMART" id="SM00060">
    <property type="entry name" value="FN3"/>
    <property type="match status" value="2"/>
</dbReference>
<evidence type="ECO:0000256" key="8">
    <source>
        <dbReference type="SAM" id="MobiDB-lite"/>
    </source>
</evidence>
<feature type="domain" description="Fibronectin type-III" evidence="11">
    <location>
        <begin position="610"/>
        <end position="705"/>
    </location>
</feature>
<dbReference type="SMART" id="SM00409">
    <property type="entry name" value="IG"/>
    <property type="match status" value="5"/>
</dbReference>
<reference evidence="13" key="2">
    <citation type="journal article" date="2014" name="Nat. Commun.">
        <title>The cavefish genome reveals candidate genes for eye loss.</title>
        <authorList>
            <person name="McGaugh S.E."/>
            <person name="Gross J.B."/>
            <person name="Aken B."/>
            <person name="Blin M."/>
            <person name="Borowsky R."/>
            <person name="Chalopin D."/>
            <person name="Hinaux H."/>
            <person name="Jeffery W.R."/>
            <person name="Keene A."/>
            <person name="Ma L."/>
            <person name="Minx P."/>
            <person name="Murphy D."/>
            <person name="O'Quin K.E."/>
            <person name="Retaux S."/>
            <person name="Rohner N."/>
            <person name="Searle S.M."/>
            <person name="Stahl B.A."/>
            <person name="Tabin C."/>
            <person name="Volff J.N."/>
            <person name="Yoshizawa M."/>
            <person name="Warren W.C."/>
        </authorList>
    </citation>
    <scope>NUCLEOTIDE SEQUENCE [LARGE SCALE GENOMIC DNA]</scope>
    <source>
        <strain evidence="13">female</strain>
    </source>
</reference>
<feature type="compositionally biased region" description="Basic and acidic residues" evidence="8">
    <location>
        <begin position="1163"/>
        <end position="1177"/>
    </location>
</feature>
<feature type="region of interest" description="Disordered" evidence="8">
    <location>
        <begin position="1497"/>
        <end position="1643"/>
    </location>
</feature>
<accession>W5JY76</accession>
<dbReference type="PANTHER" id="PTHR44170">
    <property type="entry name" value="PROTEIN SIDEKICK"/>
    <property type="match status" value="1"/>
</dbReference>
<evidence type="ECO:0000256" key="6">
    <source>
        <dbReference type="ARBA" id="ARBA00023180"/>
    </source>
</evidence>
<dbReference type="HOGENOM" id="CLU_001711_0_0_1"/>
<evidence type="ECO:0000256" key="9">
    <source>
        <dbReference type="SAM" id="SignalP"/>
    </source>
</evidence>
<comment type="subcellular location">
    <subcellularLocation>
        <location evidence="1">Cell membrane</location>
    </subcellularLocation>
</comment>
<dbReference type="InterPro" id="IPR036116">
    <property type="entry name" value="FN3_sf"/>
</dbReference>
<feature type="compositionally biased region" description="Low complexity" evidence="8">
    <location>
        <begin position="1397"/>
        <end position="1411"/>
    </location>
</feature>
<dbReference type="Gene3D" id="2.60.40.10">
    <property type="entry name" value="Immunoglobulins"/>
    <property type="match status" value="7"/>
</dbReference>
<organism evidence="12 13">
    <name type="scientific">Astyanax mexicanus</name>
    <name type="common">Blind cave fish</name>
    <name type="synonym">Astyanax fasciatus mexicanus</name>
    <dbReference type="NCBI Taxonomy" id="7994"/>
    <lineage>
        <taxon>Eukaryota</taxon>
        <taxon>Metazoa</taxon>
        <taxon>Chordata</taxon>
        <taxon>Craniata</taxon>
        <taxon>Vertebrata</taxon>
        <taxon>Euteleostomi</taxon>
        <taxon>Actinopterygii</taxon>
        <taxon>Neopterygii</taxon>
        <taxon>Teleostei</taxon>
        <taxon>Ostariophysi</taxon>
        <taxon>Characiformes</taxon>
        <taxon>Characoidei</taxon>
        <taxon>Acestrorhamphidae</taxon>
        <taxon>Acestrorhamphinae</taxon>
        <taxon>Astyanax</taxon>
    </lineage>
</organism>
<feature type="domain" description="Ig-like" evidence="10">
    <location>
        <begin position="8"/>
        <end position="112"/>
    </location>
</feature>
<evidence type="ECO:0000256" key="4">
    <source>
        <dbReference type="ARBA" id="ARBA00023136"/>
    </source>
</evidence>
<dbReference type="Proteomes" id="UP000018467">
    <property type="component" value="Unassembled WGS sequence"/>
</dbReference>
<feature type="compositionally biased region" description="Polar residues" evidence="8">
    <location>
        <begin position="692"/>
        <end position="709"/>
    </location>
</feature>
<dbReference type="InterPro" id="IPR003961">
    <property type="entry name" value="FN3_dom"/>
</dbReference>
<feature type="domain" description="Ig-like" evidence="10">
    <location>
        <begin position="417"/>
        <end position="502"/>
    </location>
</feature>
<dbReference type="InParanoid" id="W5JY76"/>
<feature type="domain" description="Ig-like" evidence="10">
    <location>
        <begin position="136"/>
        <end position="221"/>
    </location>
</feature>
<feature type="compositionally biased region" description="Polar residues" evidence="8">
    <location>
        <begin position="830"/>
        <end position="849"/>
    </location>
</feature>
<dbReference type="InterPro" id="IPR007110">
    <property type="entry name" value="Ig-like_dom"/>
</dbReference>
<reference evidence="13" key="1">
    <citation type="submission" date="2013-03" db="EMBL/GenBank/DDBJ databases">
        <authorList>
            <person name="Jeffery W."/>
            <person name="Warren W."/>
            <person name="Wilson R.K."/>
        </authorList>
    </citation>
    <scope>NUCLEOTIDE SEQUENCE</scope>
    <source>
        <strain evidence="13">female</strain>
    </source>
</reference>
<protein>
    <submittedName>
        <fullName evidence="12">Immunoglobulin superfamily, member 9a</fullName>
    </submittedName>
</protein>
<evidence type="ECO:0000256" key="7">
    <source>
        <dbReference type="ARBA" id="ARBA00023319"/>
    </source>
</evidence>
<proteinExistence type="predicted"/>
<dbReference type="FunCoup" id="W5JY76">
    <property type="interactions" value="8"/>
</dbReference>
<feature type="region of interest" description="Disordered" evidence="8">
    <location>
        <begin position="1153"/>
        <end position="1181"/>
    </location>
</feature>
<dbReference type="InterPro" id="IPR036179">
    <property type="entry name" value="Ig-like_dom_sf"/>
</dbReference>
<dbReference type="GO" id="GO:0005886">
    <property type="term" value="C:plasma membrane"/>
    <property type="evidence" value="ECO:0007669"/>
    <property type="project" value="UniProtKB-SubCell"/>
</dbReference>
<evidence type="ECO:0000256" key="2">
    <source>
        <dbReference type="ARBA" id="ARBA00022475"/>
    </source>
</evidence>
<feature type="compositionally biased region" description="Acidic residues" evidence="8">
    <location>
        <begin position="1507"/>
        <end position="1524"/>
    </location>
</feature>
<dbReference type="Pfam" id="PF07679">
    <property type="entry name" value="I-set"/>
    <property type="match status" value="1"/>
</dbReference>
<dbReference type="SUPFAM" id="SSF49265">
    <property type="entry name" value="Fibronectin type III"/>
    <property type="match status" value="1"/>
</dbReference>
<dbReference type="PROSITE" id="PS50853">
    <property type="entry name" value="FN3"/>
    <property type="match status" value="2"/>
</dbReference>
<feature type="compositionally biased region" description="Low complexity" evidence="8">
    <location>
        <begin position="793"/>
        <end position="810"/>
    </location>
</feature>
<keyword evidence="2" id="KW-1003">Cell membrane</keyword>
<evidence type="ECO:0000259" key="10">
    <source>
        <dbReference type="PROSITE" id="PS50835"/>
    </source>
</evidence>
<keyword evidence="9" id="KW-0732">Signal</keyword>
<feature type="compositionally biased region" description="Polar residues" evidence="8">
    <location>
        <begin position="1334"/>
        <end position="1345"/>
    </location>
</feature>
<feature type="domain" description="Fibronectin type-III" evidence="11">
    <location>
        <begin position="507"/>
        <end position="604"/>
    </location>
</feature>
<dbReference type="SMART" id="SM00408">
    <property type="entry name" value="IGc2"/>
    <property type="match status" value="5"/>
</dbReference>
<dbReference type="CDD" id="cd00096">
    <property type="entry name" value="Ig"/>
    <property type="match status" value="1"/>
</dbReference>
<dbReference type="InterPro" id="IPR003598">
    <property type="entry name" value="Ig_sub2"/>
</dbReference>
<keyword evidence="13" id="KW-1185">Reference proteome</keyword>
<dbReference type="eggNOG" id="KOG3510">
    <property type="taxonomic scope" value="Eukaryota"/>
</dbReference>
<dbReference type="Pfam" id="PF13927">
    <property type="entry name" value="Ig_3"/>
    <property type="match status" value="3"/>
</dbReference>
<dbReference type="InterPro" id="IPR013783">
    <property type="entry name" value="Ig-like_fold"/>
</dbReference>
<name>W5JY76_ASTMX</name>
<evidence type="ECO:0000256" key="3">
    <source>
        <dbReference type="ARBA" id="ARBA00022737"/>
    </source>
</evidence>
<evidence type="ECO:0000256" key="1">
    <source>
        <dbReference type="ARBA" id="ARBA00004236"/>
    </source>
</evidence>